<proteinExistence type="predicted"/>
<protein>
    <recommendedName>
        <fullName evidence="3">Reverse transcriptase Ty1/copia-type domain-containing protein</fullName>
    </recommendedName>
</protein>
<name>A0A371HIR5_MUCPR</name>
<gene>
    <name evidence="1" type="ORF">CR513_13821</name>
</gene>
<reference evidence="1" key="1">
    <citation type="submission" date="2018-05" db="EMBL/GenBank/DDBJ databases">
        <title>Draft genome of Mucuna pruriens seed.</title>
        <authorList>
            <person name="Nnadi N.E."/>
            <person name="Vos R."/>
            <person name="Hasami M.H."/>
            <person name="Devisetty U.K."/>
            <person name="Aguiy J.C."/>
        </authorList>
    </citation>
    <scope>NUCLEOTIDE SEQUENCE [LARGE SCALE GENOMIC DNA]</scope>
    <source>
        <strain evidence="1">JCA_2017</strain>
    </source>
</reference>
<dbReference type="Proteomes" id="UP000257109">
    <property type="component" value="Unassembled WGS sequence"/>
</dbReference>
<sequence>MLHELSVFKQIDPLKFKCALLVAPHPLYMKVKFLMKYCLAKLPLILIFKSFGICYAHNQPRQKDKFGLSLQEKGVASRLYNLDAKEYFKSHDVMFCENEFSLLTNTYETQDDSNPSTQVLWNDGPRFIDASRMGMHNKRDSRNIGESVEVHKIQSSEDLMNENLGRGHRECHPPSKLKDYICHTVNCVKDLTPKLHPPSQSSSIHNPQVYLLYPITNYVTCTNFSMSHRQFLTTITSEHESSRFFEAIRDPLWKNVMKKEIDALERNET</sequence>
<evidence type="ECO:0000313" key="2">
    <source>
        <dbReference type="Proteomes" id="UP000257109"/>
    </source>
</evidence>
<dbReference type="AlphaFoldDB" id="A0A371HIR5"/>
<keyword evidence="2" id="KW-1185">Reference proteome</keyword>
<comment type="caution">
    <text evidence="1">The sequence shown here is derived from an EMBL/GenBank/DDBJ whole genome shotgun (WGS) entry which is preliminary data.</text>
</comment>
<accession>A0A371HIR5</accession>
<evidence type="ECO:0008006" key="3">
    <source>
        <dbReference type="Google" id="ProtNLM"/>
    </source>
</evidence>
<dbReference type="EMBL" id="QJKJ01002481">
    <property type="protein sequence ID" value="RDY02678.1"/>
    <property type="molecule type" value="Genomic_DNA"/>
</dbReference>
<organism evidence="1 2">
    <name type="scientific">Mucuna pruriens</name>
    <name type="common">Velvet bean</name>
    <name type="synonym">Dolichos pruriens</name>
    <dbReference type="NCBI Taxonomy" id="157652"/>
    <lineage>
        <taxon>Eukaryota</taxon>
        <taxon>Viridiplantae</taxon>
        <taxon>Streptophyta</taxon>
        <taxon>Embryophyta</taxon>
        <taxon>Tracheophyta</taxon>
        <taxon>Spermatophyta</taxon>
        <taxon>Magnoliopsida</taxon>
        <taxon>eudicotyledons</taxon>
        <taxon>Gunneridae</taxon>
        <taxon>Pentapetalae</taxon>
        <taxon>rosids</taxon>
        <taxon>fabids</taxon>
        <taxon>Fabales</taxon>
        <taxon>Fabaceae</taxon>
        <taxon>Papilionoideae</taxon>
        <taxon>50 kb inversion clade</taxon>
        <taxon>NPAAA clade</taxon>
        <taxon>indigoferoid/millettioid clade</taxon>
        <taxon>Phaseoleae</taxon>
        <taxon>Mucuna</taxon>
    </lineage>
</organism>
<feature type="non-terminal residue" evidence="1">
    <location>
        <position position="1"/>
    </location>
</feature>
<evidence type="ECO:0000313" key="1">
    <source>
        <dbReference type="EMBL" id="RDY02678.1"/>
    </source>
</evidence>